<dbReference type="AlphaFoldDB" id="A0ABD6Y3G2"/>
<sequence>MIKEKAKKKWDLTRKMLEITDDEYNGVTQEDANLRFIKTKLQIAVYYLRMLDEHNCEYEVPWNKEQFKWLLRKPAGDTKKQKAKDWCHQCCLIRDKACASWSYEEATA</sequence>
<accession>A0ABD6Y3G2</accession>
<organism evidence="1 2">
    <name type="scientific">Limosilactobacillus reuteri</name>
    <name type="common">Lactobacillus reuteri</name>
    <dbReference type="NCBI Taxonomy" id="1598"/>
    <lineage>
        <taxon>Bacteria</taxon>
        <taxon>Bacillati</taxon>
        <taxon>Bacillota</taxon>
        <taxon>Bacilli</taxon>
        <taxon>Lactobacillales</taxon>
        <taxon>Lactobacillaceae</taxon>
        <taxon>Limosilactobacillus</taxon>
    </lineage>
</organism>
<dbReference type="RefSeq" id="WP_109976054.1">
    <property type="nucleotide sequence ID" value="NZ_QGHV01000125.1"/>
</dbReference>
<evidence type="ECO:0000313" key="1">
    <source>
        <dbReference type="EMBL" id="PWT36264.1"/>
    </source>
</evidence>
<reference evidence="2" key="1">
    <citation type="journal article" date="2018" name="Front. Microbiol.">
        <title>Comparative Genomics of the Herbivore Gut Symbiont Lactobacillus reuteri Reveals Genetic Diversity and Lifestyle Adaptation.</title>
        <authorList>
            <person name="Zhao J."/>
        </authorList>
    </citation>
    <scope>NUCLEOTIDE SEQUENCE [LARGE SCALE GENOMIC DNA]</scope>
    <source>
        <strain evidence="2">LR9</strain>
    </source>
</reference>
<gene>
    <name evidence="1" type="ORF">DKZ35_11365</name>
</gene>
<dbReference type="EMBL" id="QGHV01000125">
    <property type="protein sequence ID" value="PWT36264.1"/>
    <property type="molecule type" value="Genomic_DNA"/>
</dbReference>
<proteinExistence type="predicted"/>
<protein>
    <submittedName>
        <fullName evidence="1">Uncharacterized protein</fullName>
    </submittedName>
</protein>
<name>A0ABD6Y3G2_LIMRT</name>
<evidence type="ECO:0000313" key="2">
    <source>
        <dbReference type="Proteomes" id="UP000245735"/>
    </source>
</evidence>
<dbReference type="Proteomes" id="UP000245735">
    <property type="component" value="Unassembled WGS sequence"/>
</dbReference>
<comment type="caution">
    <text evidence="1">The sequence shown here is derived from an EMBL/GenBank/DDBJ whole genome shotgun (WGS) entry which is preliminary data.</text>
</comment>